<dbReference type="EMBL" id="UASK01000006">
    <property type="protein sequence ID" value="SPX42468.1"/>
    <property type="molecule type" value="Genomic_DNA"/>
</dbReference>
<evidence type="ECO:0000313" key="2">
    <source>
        <dbReference type="Proteomes" id="UP000249936"/>
    </source>
</evidence>
<dbReference type="GO" id="GO:0015668">
    <property type="term" value="F:type III site-specific deoxyribonuclease activity"/>
    <property type="evidence" value="ECO:0007669"/>
    <property type="project" value="UniProtKB-EC"/>
</dbReference>
<reference evidence="1 2" key="1">
    <citation type="submission" date="2018-06" db="EMBL/GenBank/DDBJ databases">
        <authorList>
            <consortium name="Pathogen Informatics"/>
            <person name="Doyle S."/>
        </authorList>
    </citation>
    <scope>NUCLEOTIDE SEQUENCE [LARGE SCALE GENOMIC DNA]</scope>
    <source>
        <strain evidence="1 2">NCTC11872</strain>
    </source>
</reference>
<sequence length="91" mass="10319">MALFPKNDKDKVLTTFKLKSEFADNENFKNLLIWANKKIPNPNAKANNADSLKANPPPQPLPFPVHGKLLQETQFTADENDEIAFATWHTK</sequence>
<evidence type="ECO:0000313" key="1">
    <source>
        <dbReference type="EMBL" id="SPX42468.1"/>
    </source>
</evidence>
<dbReference type="Proteomes" id="UP000249936">
    <property type="component" value="Unassembled WGS sequence"/>
</dbReference>
<dbReference type="AlphaFoldDB" id="A0A2X1PN21"/>
<protein>
    <submittedName>
        <fullName evidence="1">Type III restriction-modification system restriction enzyme (HindVIP)</fullName>
        <ecNumber evidence="1">3.1.21.5</ecNumber>
    </submittedName>
</protein>
<name>A0A2X1PN21_HAEIF</name>
<organism evidence="1 2">
    <name type="scientific">Haemophilus influenzae</name>
    <dbReference type="NCBI Taxonomy" id="727"/>
    <lineage>
        <taxon>Bacteria</taxon>
        <taxon>Pseudomonadati</taxon>
        <taxon>Pseudomonadota</taxon>
        <taxon>Gammaproteobacteria</taxon>
        <taxon>Pasteurellales</taxon>
        <taxon>Pasteurellaceae</taxon>
        <taxon>Haemophilus</taxon>
    </lineage>
</organism>
<proteinExistence type="predicted"/>
<accession>A0A2X1PN21</accession>
<dbReference type="EC" id="3.1.21.5" evidence="1"/>
<keyword evidence="1" id="KW-0378">Hydrolase</keyword>
<gene>
    <name evidence="1" type="primary">res_2</name>
    <name evidence="1" type="ORF">NCTC11872_02100</name>
</gene>